<protein>
    <submittedName>
        <fullName evidence="2">Uncharacterized protein</fullName>
    </submittedName>
</protein>
<dbReference type="FunCoup" id="A0A151ZAJ4">
    <property type="interactions" value="738"/>
</dbReference>
<evidence type="ECO:0000313" key="2">
    <source>
        <dbReference type="EMBL" id="KYQ90948.1"/>
    </source>
</evidence>
<evidence type="ECO:0000313" key="3">
    <source>
        <dbReference type="Proteomes" id="UP000076078"/>
    </source>
</evidence>
<dbReference type="OrthoDB" id="17664at2759"/>
<keyword evidence="1" id="KW-1133">Transmembrane helix</keyword>
<dbReference type="Proteomes" id="UP000076078">
    <property type="component" value="Unassembled WGS sequence"/>
</dbReference>
<dbReference type="AlphaFoldDB" id="A0A151ZAJ4"/>
<dbReference type="OMA" id="WINDNAI"/>
<gene>
    <name evidence="2" type="ORF">DLAC_07828</name>
</gene>
<keyword evidence="1" id="KW-0472">Membrane</keyword>
<keyword evidence="1" id="KW-0812">Transmembrane</keyword>
<feature type="transmembrane region" description="Helical" evidence="1">
    <location>
        <begin position="39"/>
        <end position="60"/>
    </location>
</feature>
<proteinExistence type="predicted"/>
<name>A0A151ZAJ4_TIELA</name>
<dbReference type="InParanoid" id="A0A151ZAJ4"/>
<organism evidence="2 3">
    <name type="scientific">Tieghemostelium lacteum</name>
    <name type="common">Slime mold</name>
    <name type="synonym">Dictyostelium lacteum</name>
    <dbReference type="NCBI Taxonomy" id="361077"/>
    <lineage>
        <taxon>Eukaryota</taxon>
        <taxon>Amoebozoa</taxon>
        <taxon>Evosea</taxon>
        <taxon>Eumycetozoa</taxon>
        <taxon>Dictyostelia</taxon>
        <taxon>Dictyosteliales</taxon>
        <taxon>Raperosteliaceae</taxon>
        <taxon>Tieghemostelium</taxon>
    </lineage>
</organism>
<comment type="caution">
    <text evidence="2">The sequence shown here is derived from an EMBL/GenBank/DDBJ whole genome shotgun (WGS) entry which is preliminary data.</text>
</comment>
<reference evidence="2 3" key="1">
    <citation type="submission" date="2015-12" db="EMBL/GenBank/DDBJ databases">
        <title>Dictyostelia acquired genes for synthesis and detection of signals that induce cell-type specialization by lateral gene transfer from prokaryotes.</title>
        <authorList>
            <person name="Gloeckner G."/>
            <person name="Schaap P."/>
        </authorList>
    </citation>
    <scope>NUCLEOTIDE SEQUENCE [LARGE SCALE GENOMIC DNA]</scope>
    <source>
        <strain evidence="2 3">TK</strain>
    </source>
</reference>
<evidence type="ECO:0000256" key="1">
    <source>
        <dbReference type="SAM" id="Phobius"/>
    </source>
</evidence>
<sequence>MSSTSTQSKIEEKTRYHATKYRTGVYPQKRTRELSFNEIFRALFPAALAVVLSFIILSAFNSMGDIQWVHWLQNRSPNENKESKQLNKYYGPLNTYEMLGSKTSSAYWSNLERQKEMKLNEYKRNLKPLDWKKKGERVKYEDLGAKTSSSYWETKGRELEPKIRSKNRFDIFPKGI</sequence>
<accession>A0A151ZAJ4</accession>
<dbReference type="EMBL" id="LODT01000035">
    <property type="protein sequence ID" value="KYQ90948.1"/>
    <property type="molecule type" value="Genomic_DNA"/>
</dbReference>
<keyword evidence="3" id="KW-1185">Reference proteome</keyword>